<feature type="coiled-coil region" evidence="1">
    <location>
        <begin position="768"/>
        <end position="827"/>
    </location>
</feature>
<feature type="region of interest" description="Disordered" evidence="2">
    <location>
        <begin position="1"/>
        <end position="37"/>
    </location>
</feature>
<evidence type="ECO:0000313" key="4">
    <source>
        <dbReference type="Proteomes" id="UP001295684"/>
    </source>
</evidence>
<accession>A0AAD1UAS6</accession>
<comment type="caution">
    <text evidence="3">The sequence shown here is derived from an EMBL/GenBank/DDBJ whole genome shotgun (WGS) entry which is preliminary data.</text>
</comment>
<feature type="compositionally biased region" description="Basic and acidic residues" evidence="2">
    <location>
        <begin position="1"/>
        <end position="11"/>
    </location>
</feature>
<sequence>MDLKSNEKDAQESSDLSPIGEVEYERESPIVSHHSNTPSIDIRSDLSSETNILTNLFETKFDHESDSNSESPQNPKKMLTLPNISLKEGTKSRFMETLQLKLFQSENTVRQLVVSELKTFLKREEQYKFKLDKLYQDYHMFLKRFTEIEFVNDKGPLAVKISQVSSRLDDSELDRTQKESDLSENVANLKKDMGNCLINITRLIDTTNAYGRQLTDKINDTIDIKSNCENSYSDCLVRINQMKVDQERMIKENQENWENMQKTLNEEIEKISIMDADIQTAKSYYSKGQAIYKSLSERINSKCDVEYVNQETSKLKVLVDSKDSNVNVINRKMNMISNKVDKYDDIIKELQQKIENINLKSNISQEAKPSPSIPPLSSKIPEQKNLHRMASMNVHAGSFKRQKPNRKDYSNPYLQNPDIPEGESGSGDEKEDGFTDQSEVGSPLKRGEQRQKFTFKIQKAEESKNSIESESYCPDMSDSEERDLVKKTSQNNLEEIQELNEDKGEENAKEEEMSEDFFHEKDINNDQSDESYVTRKEEEKKEARQSEEGNKKEKEDKQEEKEDLKSNRNFRKGNIGEEKNFSEEVAKVHELQELKIKKKEDKQQSFKITPIVIPSPSTSSQNQPTKIEDFRQKNFLQISKPAKPKAPQISHLQDPKVTPVIKMSEIPNSSSESPTSSIKMMSPEERLVPEGVLLTQSNSIFKDKSNSPDNSGRPGRKYSYREVKLDFSSSSLRGSQEKPLGFFKHEMASFFEKFVAKKLDLKVNFEDFERIEKKVEDLCDKMRQVEEIGIFKLRDVVQNAPANEKRYNKLEGEMDKMYELANVYEAEVKRSRRDKSDQIKWNADSQQRFEDLDMRVEILSNTINKDIDTKIINLESFCKFQICLNNYPTNSTNNIYNSSSNVNIQVQKQHDPVSSTMKNFNKMSRINRGNKLSGGRPKTSKLGESTELIVNVPCSFQNPSNISEEIISEIDLNAEQIVMKYDKFKFDHKYFTKPEIMLKQEKCLGVFLDKNEFLTSQKRINNAHDLKNYFESQEEDSAEDRNDIFLVKEPYTRNLKNAQDLTHSVKPFPDISVHSMRQRSVEQVENTKHLLQINGREETKDHQFSNNDIKIFTKKKGKNKMNIAKNNQSAFKSRLNRLRNQTNSAERITNITAMTPSTDNNMLNTSMKRTNMNLKLQKLVIK</sequence>
<keyword evidence="1" id="KW-0175">Coiled coil</keyword>
<feature type="region of interest" description="Disordered" evidence="2">
    <location>
        <begin position="395"/>
        <end position="625"/>
    </location>
</feature>
<evidence type="ECO:0000256" key="2">
    <source>
        <dbReference type="SAM" id="MobiDB-lite"/>
    </source>
</evidence>
<feature type="region of interest" description="Disordered" evidence="2">
    <location>
        <begin position="698"/>
        <end position="718"/>
    </location>
</feature>
<feature type="compositionally biased region" description="Low complexity" evidence="2">
    <location>
        <begin position="608"/>
        <end position="625"/>
    </location>
</feature>
<dbReference type="AlphaFoldDB" id="A0AAD1UAS6"/>
<feature type="compositionally biased region" description="Basic and acidic residues" evidence="2">
    <location>
        <begin position="532"/>
        <end position="566"/>
    </location>
</feature>
<feature type="region of interest" description="Disordered" evidence="2">
    <location>
        <begin position="59"/>
        <end position="78"/>
    </location>
</feature>
<feature type="compositionally biased region" description="Basic and acidic residues" evidence="2">
    <location>
        <begin position="458"/>
        <end position="467"/>
    </location>
</feature>
<evidence type="ECO:0000313" key="3">
    <source>
        <dbReference type="EMBL" id="CAI2365687.1"/>
    </source>
</evidence>
<evidence type="ECO:0000256" key="1">
    <source>
        <dbReference type="SAM" id="Coils"/>
    </source>
</evidence>
<proteinExistence type="predicted"/>
<reference evidence="3" key="1">
    <citation type="submission" date="2023-07" db="EMBL/GenBank/DDBJ databases">
        <authorList>
            <consortium name="AG Swart"/>
            <person name="Singh M."/>
            <person name="Singh A."/>
            <person name="Seah K."/>
            <person name="Emmerich C."/>
        </authorList>
    </citation>
    <scope>NUCLEOTIDE SEQUENCE</scope>
    <source>
        <strain evidence="3">DP1</strain>
    </source>
</reference>
<name>A0AAD1UAS6_EUPCR</name>
<dbReference type="Proteomes" id="UP001295684">
    <property type="component" value="Unassembled WGS sequence"/>
</dbReference>
<keyword evidence="4" id="KW-1185">Reference proteome</keyword>
<feature type="coiled-coil region" evidence="1">
    <location>
        <begin position="333"/>
        <end position="367"/>
    </location>
</feature>
<organism evidence="3 4">
    <name type="scientific">Euplotes crassus</name>
    <dbReference type="NCBI Taxonomy" id="5936"/>
    <lineage>
        <taxon>Eukaryota</taxon>
        <taxon>Sar</taxon>
        <taxon>Alveolata</taxon>
        <taxon>Ciliophora</taxon>
        <taxon>Intramacronucleata</taxon>
        <taxon>Spirotrichea</taxon>
        <taxon>Hypotrichia</taxon>
        <taxon>Euplotida</taxon>
        <taxon>Euplotidae</taxon>
        <taxon>Moneuplotes</taxon>
    </lineage>
</organism>
<feature type="compositionally biased region" description="Basic and acidic residues" evidence="2">
    <location>
        <begin position="574"/>
        <end position="604"/>
    </location>
</feature>
<protein>
    <submittedName>
        <fullName evidence="3">Uncharacterized protein</fullName>
    </submittedName>
</protein>
<feature type="compositionally biased region" description="Basic and acidic residues" evidence="2">
    <location>
        <begin position="500"/>
        <end position="524"/>
    </location>
</feature>
<gene>
    <name evidence="3" type="ORF">ECRASSUSDP1_LOCUS6989</name>
</gene>
<dbReference type="EMBL" id="CAMPGE010006793">
    <property type="protein sequence ID" value="CAI2365687.1"/>
    <property type="molecule type" value="Genomic_DNA"/>
</dbReference>